<dbReference type="EMBL" id="OVTA01000001">
    <property type="protein sequence ID" value="SPR95806.1"/>
    <property type="molecule type" value="Genomic_DNA"/>
</dbReference>
<evidence type="ECO:0000313" key="2">
    <source>
        <dbReference type="Proteomes" id="UP000256805"/>
    </source>
</evidence>
<dbReference type="AlphaFoldDB" id="A0A375IXG7"/>
<protein>
    <submittedName>
        <fullName evidence="1">Uncharacterized protein</fullName>
    </submittedName>
</protein>
<dbReference type="Proteomes" id="UP000256805">
    <property type="component" value="Unassembled WGS sequence"/>
</dbReference>
<reference evidence="1 2" key="1">
    <citation type="submission" date="2018-01" db="EMBL/GenBank/DDBJ databases">
        <authorList>
            <person name="Gaut B.S."/>
            <person name="Morton B.R."/>
            <person name="Clegg M.T."/>
            <person name="Duvall M.R."/>
        </authorList>
    </citation>
    <scope>NUCLEOTIDE SEQUENCE [LARGE SCALE GENOMIC DNA]</scope>
    <source>
        <strain evidence="1">Cupriavidus taiwanensis cmp 52</strain>
    </source>
</reference>
<proteinExistence type="predicted"/>
<gene>
    <name evidence="1" type="ORF">CBM2634_A10009</name>
</gene>
<sequence length="55" mass="6145">MRVFSDLRHKPLRGCCGRRPGEPLSPAFFMVNPPFRGLPLRIRVIAETTPRGLAG</sequence>
<evidence type="ECO:0000313" key="1">
    <source>
        <dbReference type="EMBL" id="SPR95806.1"/>
    </source>
</evidence>
<accession>A0A375IXG7</accession>
<organism evidence="1 2">
    <name type="scientific">Cupriavidus taiwanensis</name>
    <dbReference type="NCBI Taxonomy" id="164546"/>
    <lineage>
        <taxon>Bacteria</taxon>
        <taxon>Pseudomonadati</taxon>
        <taxon>Pseudomonadota</taxon>
        <taxon>Betaproteobacteria</taxon>
        <taxon>Burkholderiales</taxon>
        <taxon>Burkholderiaceae</taxon>
        <taxon>Cupriavidus</taxon>
    </lineage>
</organism>
<name>A0A375IXG7_9BURK</name>